<accession>A0A8S1HQC2</accession>
<evidence type="ECO:0000313" key="4">
    <source>
        <dbReference type="Proteomes" id="UP000835052"/>
    </source>
</evidence>
<evidence type="ECO:0000313" key="3">
    <source>
        <dbReference type="EMBL" id="CAD6197405.1"/>
    </source>
</evidence>
<protein>
    <submittedName>
        <fullName evidence="3">Uncharacterized protein</fullName>
    </submittedName>
</protein>
<dbReference type="AlphaFoldDB" id="A0A8S1HQC2"/>
<evidence type="ECO:0000256" key="2">
    <source>
        <dbReference type="SAM" id="MobiDB-lite"/>
    </source>
</evidence>
<reference evidence="3" key="1">
    <citation type="submission" date="2020-10" db="EMBL/GenBank/DDBJ databases">
        <authorList>
            <person name="Kikuchi T."/>
        </authorList>
    </citation>
    <scope>NUCLEOTIDE SEQUENCE</scope>
    <source>
        <strain evidence="3">NKZ352</strain>
    </source>
</reference>
<keyword evidence="1" id="KW-0175">Coiled coil</keyword>
<dbReference type="OrthoDB" id="5917066at2759"/>
<feature type="region of interest" description="Disordered" evidence="2">
    <location>
        <begin position="85"/>
        <end position="115"/>
    </location>
</feature>
<comment type="caution">
    <text evidence="3">The sequence shown here is derived from an EMBL/GenBank/DDBJ whole genome shotgun (WGS) entry which is preliminary data.</text>
</comment>
<organism evidence="3 4">
    <name type="scientific">Caenorhabditis auriculariae</name>
    <dbReference type="NCBI Taxonomy" id="2777116"/>
    <lineage>
        <taxon>Eukaryota</taxon>
        <taxon>Metazoa</taxon>
        <taxon>Ecdysozoa</taxon>
        <taxon>Nematoda</taxon>
        <taxon>Chromadorea</taxon>
        <taxon>Rhabditida</taxon>
        <taxon>Rhabditina</taxon>
        <taxon>Rhabditomorpha</taxon>
        <taxon>Rhabditoidea</taxon>
        <taxon>Rhabditidae</taxon>
        <taxon>Peloderinae</taxon>
        <taxon>Caenorhabditis</taxon>
    </lineage>
</organism>
<feature type="coiled-coil region" evidence="1">
    <location>
        <begin position="144"/>
        <end position="171"/>
    </location>
</feature>
<dbReference type="EMBL" id="CAJGYM010000093">
    <property type="protein sequence ID" value="CAD6197405.1"/>
    <property type="molecule type" value="Genomic_DNA"/>
</dbReference>
<sequence length="206" mass="22990">MTEHGKGVISPLRRGEMTIESAAGNVFREAGGSWHLLAMTVARGQETQSALPQGPCHSYRTMHKPLLSARMTFGQILLERSHPYRTRRLSGSSSSSSDSQFSPSTSFSCSSPTAPQPARDVHVFERLLKIVPVLPTDHNVVQILIESVSQVMELEQQLEKLEAKTNDYRSQLTQMSVPKDLENVDVTEFKHLVCSQPLKFDPKLFL</sequence>
<gene>
    <name evidence="3" type="ORF">CAUJ_LOCUS13314</name>
</gene>
<evidence type="ECO:0000256" key="1">
    <source>
        <dbReference type="SAM" id="Coils"/>
    </source>
</evidence>
<proteinExistence type="predicted"/>
<feature type="compositionally biased region" description="Low complexity" evidence="2">
    <location>
        <begin position="90"/>
        <end position="111"/>
    </location>
</feature>
<keyword evidence="4" id="KW-1185">Reference proteome</keyword>
<dbReference type="Proteomes" id="UP000835052">
    <property type="component" value="Unassembled WGS sequence"/>
</dbReference>
<name>A0A8S1HQC2_9PELO</name>